<evidence type="ECO:0000313" key="1">
    <source>
        <dbReference type="EMBL" id="GGA74123.1"/>
    </source>
</evidence>
<proteinExistence type="predicted"/>
<name>A0A916W7V8_9HYPH</name>
<dbReference type="InterPro" id="IPR011009">
    <property type="entry name" value="Kinase-like_dom_sf"/>
</dbReference>
<sequence>MIVVNTLVGAGYEREVYLHPARDDIVIKISKKGAVDRNHLDHAYLTRIKSHPILPKMHGWVDTQMGPGLMFERVRDANGETSMNLKMALRTGRVSPEEGRSLLKGALSALGKDAIIVHDDKTLDNFVVEEGPSSRRLVMVDGFGPSFMTYKTRLRLRYPLFAREKLLRCSFKLNALLKKEVKALNRNRKLIEGATLQAG</sequence>
<evidence type="ECO:0000313" key="2">
    <source>
        <dbReference type="Proteomes" id="UP000636264"/>
    </source>
</evidence>
<dbReference type="AlphaFoldDB" id="A0A916W7V8"/>
<dbReference type="InterPro" id="IPR019647">
    <property type="entry name" value="PhoP_reg_network_YrbL"/>
</dbReference>
<organism evidence="1 2">
    <name type="scientific">Nitratireductor aestuarii</name>
    <dbReference type="NCBI Taxonomy" id="1735103"/>
    <lineage>
        <taxon>Bacteria</taxon>
        <taxon>Pseudomonadati</taxon>
        <taxon>Pseudomonadota</taxon>
        <taxon>Alphaproteobacteria</taxon>
        <taxon>Hyphomicrobiales</taxon>
        <taxon>Phyllobacteriaceae</taxon>
        <taxon>Nitratireductor</taxon>
    </lineage>
</organism>
<reference evidence="1" key="2">
    <citation type="submission" date="2020-09" db="EMBL/GenBank/DDBJ databases">
        <authorList>
            <person name="Sun Q."/>
            <person name="Zhou Y."/>
        </authorList>
    </citation>
    <scope>NUCLEOTIDE SEQUENCE</scope>
    <source>
        <strain evidence="1">CGMCC 1.15320</strain>
    </source>
</reference>
<dbReference type="EMBL" id="BMIF01000009">
    <property type="protein sequence ID" value="GGA74123.1"/>
    <property type="molecule type" value="Genomic_DNA"/>
</dbReference>
<keyword evidence="2" id="KW-1185">Reference proteome</keyword>
<dbReference type="Pfam" id="PF10707">
    <property type="entry name" value="YrbL-PhoP_reg"/>
    <property type="match status" value="1"/>
</dbReference>
<protein>
    <recommendedName>
        <fullName evidence="3">PhoP regulatory network protein YrbL</fullName>
    </recommendedName>
</protein>
<gene>
    <name evidence="1" type="ORF">GCM10011385_30150</name>
</gene>
<accession>A0A916W7V8</accession>
<dbReference type="SUPFAM" id="SSF56112">
    <property type="entry name" value="Protein kinase-like (PK-like)"/>
    <property type="match status" value="1"/>
</dbReference>
<evidence type="ECO:0008006" key="3">
    <source>
        <dbReference type="Google" id="ProtNLM"/>
    </source>
</evidence>
<reference evidence="1" key="1">
    <citation type="journal article" date="2014" name="Int. J. Syst. Evol. Microbiol.">
        <title>Complete genome sequence of Corynebacterium casei LMG S-19264T (=DSM 44701T), isolated from a smear-ripened cheese.</title>
        <authorList>
            <consortium name="US DOE Joint Genome Institute (JGI-PGF)"/>
            <person name="Walter F."/>
            <person name="Albersmeier A."/>
            <person name="Kalinowski J."/>
            <person name="Ruckert C."/>
        </authorList>
    </citation>
    <scope>NUCLEOTIDE SEQUENCE</scope>
    <source>
        <strain evidence="1">CGMCC 1.15320</strain>
    </source>
</reference>
<comment type="caution">
    <text evidence="1">The sequence shown here is derived from an EMBL/GenBank/DDBJ whole genome shotgun (WGS) entry which is preliminary data.</text>
</comment>
<dbReference type="Proteomes" id="UP000636264">
    <property type="component" value="Unassembled WGS sequence"/>
</dbReference>